<dbReference type="PRINTS" id="PR00723">
    <property type="entry name" value="SUBTILISIN"/>
</dbReference>
<dbReference type="PROSITE" id="PS00136">
    <property type="entry name" value="SUBTILASE_ASP"/>
    <property type="match status" value="1"/>
</dbReference>
<dbReference type="Pfam" id="PF00082">
    <property type="entry name" value="Peptidase_S8"/>
    <property type="match status" value="1"/>
</dbReference>
<dbReference type="InterPro" id="IPR036852">
    <property type="entry name" value="Peptidase_S8/S53_dom_sf"/>
</dbReference>
<feature type="chain" id="PRO_5039697790" evidence="9">
    <location>
        <begin position="22"/>
        <end position="687"/>
    </location>
</feature>
<feature type="domain" description="Inhibitor I9" evidence="11">
    <location>
        <begin position="55"/>
        <end position="119"/>
    </location>
</feature>
<evidence type="ECO:0000256" key="3">
    <source>
        <dbReference type="ARBA" id="ARBA00022801"/>
    </source>
</evidence>
<feature type="active site" description="Charge relay system" evidence="5 6">
    <location>
        <position position="166"/>
    </location>
</feature>
<reference evidence="12" key="1">
    <citation type="submission" date="2021-01" db="EMBL/GenBank/DDBJ databases">
        <title>Whole genome shotgun sequence of Actinoplanes rishiriensis NBRC 108556.</title>
        <authorList>
            <person name="Komaki H."/>
            <person name="Tamura T."/>
        </authorList>
    </citation>
    <scope>NUCLEOTIDE SEQUENCE</scope>
    <source>
        <strain evidence="12">NBRC 108556</strain>
    </source>
</reference>
<dbReference type="FunFam" id="3.40.50.200:FF:000014">
    <property type="entry name" value="Proteinase K"/>
    <property type="match status" value="1"/>
</dbReference>
<dbReference type="PROSITE" id="PS00138">
    <property type="entry name" value="SUBTILASE_SER"/>
    <property type="match status" value="1"/>
</dbReference>
<evidence type="ECO:0000256" key="6">
    <source>
        <dbReference type="PROSITE-ProRule" id="PRU01240"/>
    </source>
</evidence>
<protein>
    <submittedName>
        <fullName evidence="12">Uncharacterized protein</fullName>
    </submittedName>
</protein>
<evidence type="ECO:0000256" key="4">
    <source>
        <dbReference type="ARBA" id="ARBA00022825"/>
    </source>
</evidence>
<organism evidence="12 13">
    <name type="scientific">Paractinoplanes rishiriensis</name>
    <dbReference type="NCBI Taxonomy" id="1050105"/>
    <lineage>
        <taxon>Bacteria</taxon>
        <taxon>Bacillati</taxon>
        <taxon>Actinomycetota</taxon>
        <taxon>Actinomycetes</taxon>
        <taxon>Micromonosporales</taxon>
        <taxon>Micromonosporaceae</taxon>
        <taxon>Paractinoplanes</taxon>
    </lineage>
</organism>
<keyword evidence="13" id="KW-1185">Reference proteome</keyword>
<sequence>MKHRGLLSLSAAGLVFASATAVVSVGSAAHAAPSDDARKRPDIRSADLNSQVPGRYIVVLKDKKATPAKVEAAATALVKESGGKVGTVFTHALKGYSVSMTAPQAKHVEADPDVAYVSPVHRFTATDAQANPPSWGLDRIDQVGPKLNQSYQYPGTGAGVTAYVLDSGIDINHADFGGRASHGYSFVGTPAEESPVADDCDGHGTHVAGTVGGNLYGVAKGVNLVAVRVLDCQGFGTTEDVIQGIDWVTANAVKPAVANMSLGGAKDLALNEAVSRSVSSGVTYAVASGNEAADACESSPASAAQTITVGATDNLDVRAWFSNYGKCTTIYAPGVNIVSASAGTSQGTLTASGTSMASPHVAGAAALLLQANPSMTPKQVRDRLITGAIAGPVFDTKGSVDRLLNVGSPGPARSSHGLRARSNGKVVSADSGGTKPLVARAASMGGWEKFDIVDGGSGSIALRSKANNKYVTAMSGGSKPLLAQASAVGGWERFDLINNTDGTVSVKSRANNKYVSAPASTTSPLLASATQINGSWEKFDIEAPAPVFSIRSKASSKIVTAPSAGNNPLVPASTAVGSWEKFELVDANNEFGGVFGLRSLANNKLVTSESNGTKPLRASGTSLGYAQMFDFFDYNTDGTVYIRSWIDDQIVSSAGAGTAPLISSRDYDLQNPTYGLGTWERFSLSPA</sequence>
<keyword evidence="2 6" id="KW-0645">Protease</keyword>
<dbReference type="Pfam" id="PF05922">
    <property type="entry name" value="Inhibitor_I9"/>
    <property type="match status" value="1"/>
</dbReference>
<feature type="signal peptide" evidence="9">
    <location>
        <begin position="1"/>
        <end position="21"/>
    </location>
</feature>
<dbReference type="GO" id="GO:0005615">
    <property type="term" value="C:extracellular space"/>
    <property type="evidence" value="ECO:0007669"/>
    <property type="project" value="TreeGrafter"/>
</dbReference>
<dbReference type="SUPFAM" id="SSF52743">
    <property type="entry name" value="Subtilisin-like"/>
    <property type="match status" value="1"/>
</dbReference>
<dbReference type="InterPro" id="IPR023828">
    <property type="entry name" value="Peptidase_S8_Ser-AS"/>
</dbReference>
<dbReference type="PROSITE" id="PS00137">
    <property type="entry name" value="SUBTILASE_HIS"/>
    <property type="match status" value="1"/>
</dbReference>
<evidence type="ECO:0000256" key="7">
    <source>
        <dbReference type="RuleBase" id="RU003355"/>
    </source>
</evidence>
<feature type="active site" description="Charge relay system" evidence="5 6">
    <location>
        <position position="355"/>
    </location>
</feature>
<dbReference type="Gene3D" id="3.30.70.80">
    <property type="entry name" value="Peptidase S8 propeptide/proteinase inhibitor I9"/>
    <property type="match status" value="1"/>
</dbReference>
<dbReference type="InterPro" id="IPR010259">
    <property type="entry name" value="S8pro/Inhibitor_I9"/>
</dbReference>
<dbReference type="CDD" id="cd00257">
    <property type="entry name" value="beta-trefoil_FSCN-like"/>
    <property type="match status" value="2"/>
</dbReference>
<dbReference type="Gene3D" id="3.40.50.200">
    <property type="entry name" value="Peptidase S8/S53 domain"/>
    <property type="match status" value="1"/>
</dbReference>
<feature type="active site" description="Charge relay system" evidence="5 6">
    <location>
        <position position="203"/>
    </location>
</feature>
<name>A0A919JW90_9ACTN</name>
<dbReference type="EMBL" id="BOMV01000042">
    <property type="protein sequence ID" value="GIE96361.1"/>
    <property type="molecule type" value="Genomic_DNA"/>
</dbReference>
<dbReference type="InterPro" id="IPR022398">
    <property type="entry name" value="Peptidase_S8_His-AS"/>
</dbReference>
<dbReference type="InterPro" id="IPR037045">
    <property type="entry name" value="S8pro/Inhibitor_I9_sf"/>
</dbReference>
<dbReference type="GO" id="GO:0006508">
    <property type="term" value="P:proteolysis"/>
    <property type="evidence" value="ECO:0007669"/>
    <property type="project" value="UniProtKB-KW"/>
</dbReference>
<evidence type="ECO:0000256" key="9">
    <source>
        <dbReference type="SAM" id="SignalP"/>
    </source>
</evidence>
<dbReference type="GO" id="GO:0004252">
    <property type="term" value="F:serine-type endopeptidase activity"/>
    <property type="evidence" value="ECO:0007669"/>
    <property type="project" value="UniProtKB-UniRule"/>
</dbReference>
<proteinExistence type="inferred from homology"/>
<evidence type="ECO:0000313" key="12">
    <source>
        <dbReference type="EMBL" id="GIE96361.1"/>
    </source>
</evidence>
<evidence type="ECO:0000313" key="13">
    <source>
        <dbReference type="Proteomes" id="UP000636960"/>
    </source>
</evidence>
<keyword evidence="4 6" id="KW-0720">Serine protease</keyword>
<dbReference type="AlphaFoldDB" id="A0A919JW90"/>
<dbReference type="InterPro" id="IPR008999">
    <property type="entry name" value="Actin-crosslinking"/>
</dbReference>
<dbReference type="PANTHER" id="PTHR43806">
    <property type="entry name" value="PEPTIDASE S8"/>
    <property type="match status" value="1"/>
</dbReference>
<dbReference type="InterPro" id="IPR050131">
    <property type="entry name" value="Peptidase_S8_subtilisin-like"/>
</dbReference>
<dbReference type="InterPro" id="IPR034193">
    <property type="entry name" value="PCSK9_ProteinaseK-like"/>
</dbReference>
<accession>A0A919JW90</accession>
<evidence type="ECO:0000256" key="5">
    <source>
        <dbReference type="PIRSR" id="PIRSR615500-1"/>
    </source>
</evidence>
<dbReference type="InterPro" id="IPR015500">
    <property type="entry name" value="Peptidase_S8_subtilisin-rel"/>
</dbReference>
<evidence type="ECO:0000259" key="10">
    <source>
        <dbReference type="Pfam" id="PF00082"/>
    </source>
</evidence>
<feature type="domain" description="Peptidase S8/S53" evidence="10">
    <location>
        <begin position="157"/>
        <end position="396"/>
    </location>
</feature>
<comment type="similarity">
    <text evidence="1 6 7">Belongs to the peptidase S8 family.</text>
</comment>
<evidence type="ECO:0000256" key="1">
    <source>
        <dbReference type="ARBA" id="ARBA00011073"/>
    </source>
</evidence>
<evidence type="ECO:0000256" key="8">
    <source>
        <dbReference type="SAM" id="MobiDB-lite"/>
    </source>
</evidence>
<dbReference type="PROSITE" id="PS51892">
    <property type="entry name" value="SUBTILASE"/>
    <property type="match status" value="1"/>
</dbReference>
<dbReference type="Gene3D" id="2.80.10.50">
    <property type="match status" value="2"/>
</dbReference>
<dbReference type="CDD" id="cd04077">
    <property type="entry name" value="Peptidases_S8_PCSK9_ProteinaseK_like"/>
    <property type="match status" value="1"/>
</dbReference>
<dbReference type="SUPFAM" id="SSF50405">
    <property type="entry name" value="Actin-crosslinking proteins"/>
    <property type="match status" value="1"/>
</dbReference>
<keyword evidence="9" id="KW-0732">Signal</keyword>
<gene>
    <name evidence="12" type="ORF">Ari01nite_38260</name>
</gene>
<keyword evidence="3 6" id="KW-0378">Hydrolase</keyword>
<evidence type="ECO:0000256" key="2">
    <source>
        <dbReference type="ARBA" id="ARBA00022670"/>
    </source>
</evidence>
<dbReference type="InterPro" id="IPR000209">
    <property type="entry name" value="Peptidase_S8/S53_dom"/>
</dbReference>
<evidence type="ECO:0000259" key="11">
    <source>
        <dbReference type="Pfam" id="PF05922"/>
    </source>
</evidence>
<dbReference type="PANTHER" id="PTHR43806:SF11">
    <property type="entry name" value="CEREVISIN-RELATED"/>
    <property type="match status" value="1"/>
</dbReference>
<dbReference type="Proteomes" id="UP000636960">
    <property type="component" value="Unassembled WGS sequence"/>
</dbReference>
<feature type="region of interest" description="Disordered" evidence="8">
    <location>
        <begin position="409"/>
        <end position="432"/>
    </location>
</feature>
<comment type="caution">
    <text evidence="12">The sequence shown here is derived from an EMBL/GenBank/DDBJ whole genome shotgun (WGS) entry which is preliminary data.</text>
</comment>
<dbReference type="SUPFAM" id="SSF54897">
    <property type="entry name" value="Protease propeptides/inhibitors"/>
    <property type="match status" value="1"/>
</dbReference>
<dbReference type="InterPro" id="IPR023827">
    <property type="entry name" value="Peptidase_S8_Asp-AS"/>
</dbReference>